<dbReference type="EMBL" id="RBKU01000001">
    <property type="protein sequence ID" value="RKR83079.1"/>
    <property type="molecule type" value="Genomic_DNA"/>
</dbReference>
<feature type="compositionally biased region" description="Basic residues" evidence="1">
    <location>
        <begin position="1"/>
        <end position="12"/>
    </location>
</feature>
<keyword evidence="3" id="KW-1185">Reference proteome</keyword>
<dbReference type="RefSeq" id="WP_121198615.1">
    <property type="nucleotide sequence ID" value="NZ_RBKU01000001.1"/>
</dbReference>
<name>A0A495J515_9SPHI</name>
<feature type="compositionally biased region" description="Acidic residues" evidence="1">
    <location>
        <begin position="35"/>
        <end position="46"/>
    </location>
</feature>
<proteinExistence type="predicted"/>
<evidence type="ECO:0000256" key="1">
    <source>
        <dbReference type="SAM" id="MobiDB-lite"/>
    </source>
</evidence>
<dbReference type="Proteomes" id="UP000268007">
    <property type="component" value="Unassembled WGS sequence"/>
</dbReference>
<comment type="caution">
    <text evidence="2">The sequence shown here is derived from an EMBL/GenBank/DDBJ whole genome shotgun (WGS) entry which is preliminary data.</text>
</comment>
<evidence type="ECO:0000313" key="2">
    <source>
        <dbReference type="EMBL" id="RKR83079.1"/>
    </source>
</evidence>
<feature type="region of interest" description="Disordered" evidence="1">
    <location>
        <begin position="1"/>
        <end position="64"/>
    </location>
</feature>
<reference evidence="2 3" key="1">
    <citation type="submission" date="2018-10" db="EMBL/GenBank/DDBJ databases">
        <title>Genomic Encyclopedia of Archaeal and Bacterial Type Strains, Phase II (KMG-II): from individual species to whole genera.</title>
        <authorList>
            <person name="Goeker M."/>
        </authorList>
    </citation>
    <scope>NUCLEOTIDE SEQUENCE [LARGE SCALE GENOMIC DNA]</scope>
    <source>
        <strain evidence="2 3">DSM 18602</strain>
    </source>
</reference>
<accession>A0A495J515</accession>
<evidence type="ECO:0000313" key="3">
    <source>
        <dbReference type="Proteomes" id="UP000268007"/>
    </source>
</evidence>
<dbReference type="AlphaFoldDB" id="A0A495J515"/>
<gene>
    <name evidence="2" type="ORF">BDD43_3280</name>
</gene>
<sequence length="64" mass="7163">METPKKPAKKTSAKAAPIKGSEKAPAPKPKSKFIDDDDDDEFDTPIEELGAYEKFDDLDEEDDY</sequence>
<organism evidence="2 3">
    <name type="scientific">Mucilaginibacter gracilis</name>
    <dbReference type="NCBI Taxonomy" id="423350"/>
    <lineage>
        <taxon>Bacteria</taxon>
        <taxon>Pseudomonadati</taxon>
        <taxon>Bacteroidota</taxon>
        <taxon>Sphingobacteriia</taxon>
        <taxon>Sphingobacteriales</taxon>
        <taxon>Sphingobacteriaceae</taxon>
        <taxon>Mucilaginibacter</taxon>
    </lineage>
</organism>
<protein>
    <submittedName>
        <fullName evidence="2">Uncharacterized protein</fullName>
    </submittedName>
</protein>